<dbReference type="AlphaFoldDB" id="A0A9P3GER3"/>
<dbReference type="PRINTS" id="PR00081">
    <property type="entry name" value="GDHRDH"/>
</dbReference>
<keyword evidence="6" id="KW-1185">Reference proteome</keyword>
<evidence type="ECO:0000256" key="2">
    <source>
        <dbReference type="ARBA" id="ARBA00023002"/>
    </source>
</evidence>
<dbReference type="EMBL" id="BPQB01000029">
    <property type="protein sequence ID" value="GJE92999.1"/>
    <property type="molecule type" value="Genomic_DNA"/>
</dbReference>
<gene>
    <name evidence="5" type="ORF">PsYK624_091580</name>
</gene>
<name>A0A9P3GER3_9APHY</name>
<evidence type="ECO:0000259" key="4">
    <source>
        <dbReference type="SMART" id="SM00822"/>
    </source>
</evidence>
<proteinExistence type="inferred from homology"/>
<feature type="domain" description="Ketoreductase" evidence="4">
    <location>
        <begin position="8"/>
        <end position="204"/>
    </location>
</feature>
<dbReference type="InterPro" id="IPR057326">
    <property type="entry name" value="KR_dom"/>
</dbReference>
<dbReference type="SUPFAM" id="SSF51735">
    <property type="entry name" value="NAD(P)-binding Rossmann-fold domains"/>
    <property type="match status" value="1"/>
</dbReference>
<dbReference type="GO" id="GO:0016491">
    <property type="term" value="F:oxidoreductase activity"/>
    <property type="evidence" value="ECO:0007669"/>
    <property type="project" value="UniProtKB-KW"/>
</dbReference>
<evidence type="ECO:0000256" key="1">
    <source>
        <dbReference type="ARBA" id="ARBA00006484"/>
    </source>
</evidence>
<dbReference type="InterPro" id="IPR036291">
    <property type="entry name" value="NAD(P)-bd_dom_sf"/>
</dbReference>
<dbReference type="Pfam" id="PF13561">
    <property type="entry name" value="adh_short_C2"/>
    <property type="match status" value="1"/>
</dbReference>
<evidence type="ECO:0000313" key="6">
    <source>
        <dbReference type="Proteomes" id="UP000703269"/>
    </source>
</evidence>
<keyword evidence="3" id="KW-0520">NAD</keyword>
<dbReference type="PANTHER" id="PTHR24321:SF8">
    <property type="entry name" value="ESTRADIOL 17-BETA-DEHYDROGENASE 8-RELATED"/>
    <property type="match status" value="1"/>
</dbReference>
<evidence type="ECO:0000313" key="5">
    <source>
        <dbReference type="EMBL" id="GJE92999.1"/>
    </source>
</evidence>
<dbReference type="Gene3D" id="3.40.50.720">
    <property type="entry name" value="NAD(P)-binding Rossmann-like Domain"/>
    <property type="match status" value="1"/>
</dbReference>
<dbReference type="InterPro" id="IPR002347">
    <property type="entry name" value="SDR_fam"/>
</dbReference>
<organism evidence="5 6">
    <name type="scientific">Phanerochaete sordida</name>
    <dbReference type="NCBI Taxonomy" id="48140"/>
    <lineage>
        <taxon>Eukaryota</taxon>
        <taxon>Fungi</taxon>
        <taxon>Dikarya</taxon>
        <taxon>Basidiomycota</taxon>
        <taxon>Agaricomycotina</taxon>
        <taxon>Agaricomycetes</taxon>
        <taxon>Polyporales</taxon>
        <taxon>Phanerochaetaceae</taxon>
        <taxon>Phanerochaete</taxon>
    </lineage>
</organism>
<dbReference type="Proteomes" id="UP000703269">
    <property type="component" value="Unassembled WGS sequence"/>
</dbReference>
<sequence>MDLGLNGVHVLVTGASGGIGLATARLFLKQGAKVSCHYRSNPSTLGALSAEFSAANVQSVQADLTQESEVQRMFDAASGAFGPVQVVIVNHGYWPPEDVPVARMTLAQWNATIATDLTSTFLVLRAFLRGLERASAAARDSAAIVMIGSTAGKFGEAGHADYAASKSAMMYGLTMSLKNEIVKIAPRGRVNCVAPGWVRTPMAASALEDPSVVYQALATTPLRKVAEPEDIASQVVILSSSSVSGHVTGQVILVEGGMEGRLLNKPEDVVV</sequence>
<dbReference type="OrthoDB" id="10253736at2759"/>
<keyword evidence="2" id="KW-0560">Oxidoreductase</keyword>
<protein>
    <submittedName>
        <fullName evidence="5">SDR family oxidoreductase</fullName>
    </submittedName>
</protein>
<dbReference type="PANTHER" id="PTHR24321">
    <property type="entry name" value="DEHYDROGENASES, SHORT CHAIN"/>
    <property type="match status" value="1"/>
</dbReference>
<comment type="caution">
    <text evidence="5">The sequence shown here is derived from an EMBL/GenBank/DDBJ whole genome shotgun (WGS) entry which is preliminary data.</text>
</comment>
<comment type="similarity">
    <text evidence="1">Belongs to the short-chain dehydrogenases/reductases (SDR) family.</text>
</comment>
<reference evidence="5 6" key="1">
    <citation type="submission" date="2021-08" db="EMBL/GenBank/DDBJ databases">
        <title>Draft Genome Sequence of Phanerochaete sordida strain YK-624.</title>
        <authorList>
            <person name="Mori T."/>
            <person name="Dohra H."/>
            <person name="Suzuki T."/>
            <person name="Kawagishi H."/>
            <person name="Hirai H."/>
        </authorList>
    </citation>
    <scope>NUCLEOTIDE SEQUENCE [LARGE SCALE GENOMIC DNA]</scope>
    <source>
        <strain evidence="5 6">YK-624</strain>
    </source>
</reference>
<dbReference type="SMART" id="SM00822">
    <property type="entry name" value="PKS_KR"/>
    <property type="match status" value="1"/>
</dbReference>
<evidence type="ECO:0000256" key="3">
    <source>
        <dbReference type="ARBA" id="ARBA00023027"/>
    </source>
</evidence>
<accession>A0A9P3GER3</accession>